<dbReference type="AlphaFoldDB" id="A0A6J5YAJ1"/>
<dbReference type="InterPro" id="IPR016181">
    <property type="entry name" value="Acyl_CoA_acyltransferase"/>
</dbReference>
<dbReference type="EMBL" id="CAEMXZ010000004">
    <property type="protein sequence ID" value="CAB4322455.1"/>
    <property type="molecule type" value="Genomic_DNA"/>
</dbReference>
<gene>
    <name evidence="1" type="ORF">UFOPK1392_00189</name>
    <name evidence="2" type="ORF">UFOPK3733_00070</name>
</gene>
<reference evidence="1" key="1">
    <citation type="submission" date="2020-05" db="EMBL/GenBank/DDBJ databases">
        <authorList>
            <person name="Chiriac C."/>
            <person name="Salcher M."/>
            <person name="Ghai R."/>
            <person name="Kavagutti S V."/>
        </authorList>
    </citation>
    <scope>NUCLEOTIDE SEQUENCE</scope>
</reference>
<evidence type="ECO:0000313" key="1">
    <source>
        <dbReference type="EMBL" id="CAB4322455.1"/>
    </source>
</evidence>
<dbReference type="EMBL" id="CAFBNC010000002">
    <property type="protein sequence ID" value="CAB4921024.1"/>
    <property type="molecule type" value="Genomic_DNA"/>
</dbReference>
<organism evidence="1">
    <name type="scientific">freshwater metagenome</name>
    <dbReference type="NCBI Taxonomy" id="449393"/>
    <lineage>
        <taxon>unclassified sequences</taxon>
        <taxon>metagenomes</taxon>
        <taxon>ecological metagenomes</taxon>
    </lineage>
</organism>
<accession>A0A6J5YAJ1</accession>
<proteinExistence type="predicted"/>
<name>A0A6J5YAJ1_9ZZZZ</name>
<evidence type="ECO:0000313" key="2">
    <source>
        <dbReference type="EMBL" id="CAB4921024.1"/>
    </source>
</evidence>
<protein>
    <submittedName>
        <fullName evidence="1">Unannotated protein</fullName>
    </submittedName>
</protein>
<dbReference type="SUPFAM" id="SSF55729">
    <property type="entry name" value="Acyl-CoA N-acyltransferases (Nat)"/>
    <property type="match status" value="1"/>
</dbReference>
<sequence length="310" mass="33914">MTFSDDELVRTAALLNTVFEHEQPLTLESLRWYYERNPVGPAAVGNVEEADRRLGNYALIPQKFVSADGGDLVLGVGVDLAVSPDARGGGVFRRTVEDSYLRAIDLGHDGILGVANANSAPRMVATLGWRALDPLPVTLCVPVGTGGGFTVAKATPAFFDSEVFAEIASSGFVHPSTVGFAPHWSPELLHWRLTRPGFRYWVHISEHLVVVSTRTRVAGVPFGVVLKTLVRHPLAAVLPGGQVAATVARTHRTPFVIHWGRAPMVHFRGLPLPQSRMPSPLSLVLHRHHDEFDEQGFELSAFEFLDFDAY</sequence>